<keyword evidence="2" id="KW-1185">Reference proteome</keyword>
<accession>A0A5C5YXR3</accession>
<name>A0A5C5YXR3_9BACT</name>
<evidence type="ECO:0000313" key="1">
    <source>
        <dbReference type="EMBL" id="TWT79804.1"/>
    </source>
</evidence>
<reference evidence="1 2" key="1">
    <citation type="submission" date="2019-02" db="EMBL/GenBank/DDBJ databases">
        <title>Deep-cultivation of Planctomycetes and their phenomic and genomic characterization uncovers novel biology.</title>
        <authorList>
            <person name="Wiegand S."/>
            <person name="Jogler M."/>
            <person name="Boedeker C."/>
            <person name="Pinto D."/>
            <person name="Vollmers J."/>
            <person name="Rivas-Marin E."/>
            <person name="Kohn T."/>
            <person name="Peeters S.H."/>
            <person name="Heuer A."/>
            <person name="Rast P."/>
            <person name="Oberbeckmann S."/>
            <person name="Bunk B."/>
            <person name="Jeske O."/>
            <person name="Meyerdierks A."/>
            <person name="Storesund J.E."/>
            <person name="Kallscheuer N."/>
            <person name="Luecker S."/>
            <person name="Lage O.M."/>
            <person name="Pohl T."/>
            <person name="Merkel B.J."/>
            <person name="Hornburger P."/>
            <person name="Mueller R.-W."/>
            <person name="Bruemmer F."/>
            <person name="Labrenz M."/>
            <person name="Spormann A.M."/>
            <person name="Op Den Camp H."/>
            <person name="Overmann J."/>
            <person name="Amann R."/>
            <person name="Jetten M.S.M."/>
            <person name="Mascher T."/>
            <person name="Medema M.H."/>
            <person name="Devos D.P."/>
            <person name="Kaster A.-K."/>
            <person name="Ovreas L."/>
            <person name="Rohde M."/>
            <person name="Galperin M.Y."/>
            <person name="Jogler C."/>
        </authorList>
    </citation>
    <scope>NUCLEOTIDE SEQUENCE [LARGE SCALE GENOMIC DNA]</scope>
    <source>
        <strain evidence="1 2">CA13</strain>
    </source>
</reference>
<proteinExistence type="predicted"/>
<comment type="caution">
    <text evidence="1">The sequence shown here is derived from an EMBL/GenBank/DDBJ whole genome shotgun (WGS) entry which is preliminary data.</text>
</comment>
<evidence type="ECO:0000313" key="2">
    <source>
        <dbReference type="Proteomes" id="UP000315010"/>
    </source>
</evidence>
<dbReference type="Proteomes" id="UP000315010">
    <property type="component" value="Unassembled WGS sequence"/>
</dbReference>
<organism evidence="1 2">
    <name type="scientific">Novipirellula herctigrandis</name>
    <dbReference type="NCBI Taxonomy" id="2527986"/>
    <lineage>
        <taxon>Bacteria</taxon>
        <taxon>Pseudomonadati</taxon>
        <taxon>Planctomycetota</taxon>
        <taxon>Planctomycetia</taxon>
        <taxon>Pirellulales</taxon>
        <taxon>Pirellulaceae</taxon>
        <taxon>Novipirellula</taxon>
    </lineage>
</organism>
<protein>
    <submittedName>
        <fullName evidence="1">Uncharacterized protein</fullName>
    </submittedName>
</protein>
<sequence>MYLRLDSTYTPRRVVRIKKRLIKVLSSRLAELWAIFGDRFGR</sequence>
<dbReference type="AlphaFoldDB" id="A0A5C5YXR3"/>
<dbReference type="EMBL" id="SJPJ01000001">
    <property type="protein sequence ID" value="TWT79804.1"/>
    <property type="molecule type" value="Genomic_DNA"/>
</dbReference>
<gene>
    <name evidence="1" type="ORF">CA13_12110</name>
</gene>